<dbReference type="OrthoDB" id="2885467at2"/>
<name>A0A4Q0VP54_9BACI</name>
<dbReference type="Proteomes" id="UP000290649">
    <property type="component" value="Unassembled WGS sequence"/>
</dbReference>
<gene>
    <name evidence="1" type="ORF">DS745_17930</name>
</gene>
<evidence type="ECO:0000313" key="1">
    <source>
        <dbReference type="EMBL" id="RXI98216.1"/>
    </source>
</evidence>
<sequence>MSLGYIPPVRDDQSIQYGLRKYQVSEGIVPVAPVAKGSFYSLLADQNRKYVSSTHTKKSPNHKELSRTLYSEITGKGMYIDLEI</sequence>
<reference evidence="1 2" key="1">
    <citation type="journal article" date="2019" name="Int. J. Syst. Evol. Microbiol.">
        <title>Anaerobacillus alkaliphilus sp. nov., a novel alkaliphilic and moderately halophilic bacterium.</title>
        <authorList>
            <person name="Borsodi A.K."/>
            <person name="Aszalos J.M."/>
            <person name="Bihari P."/>
            <person name="Nagy I."/>
            <person name="Schumann P."/>
            <person name="Sproer C."/>
            <person name="Kovacs A.L."/>
            <person name="Boka K."/>
            <person name="Dobosy P."/>
            <person name="Ovari M."/>
            <person name="Szili-Kovacs T."/>
            <person name="Toth E."/>
        </authorList>
    </citation>
    <scope>NUCLEOTIDE SEQUENCE [LARGE SCALE GENOMIC DNA]</scope>
    <source>
        <strain evidence="1 2">B16-10</strain>
    </source>
</reference>
<keyword evidence="2" id="KW-1185">Reference proteome</keyword>
<accession>A0A4Q0VP54</accession>
<dbReference type="RefSeq" id="WP_129079576.1">
    <property type="nucleotide sequence ID" value="NZ_QOUX01000046.1"/>
</dbReference>
<dbReference type="AlphaFoldDB" id="A0A4Q0VP54"/>
<organism evidence="1 2">
    <name type="scientific">Anaerobacillus alkaliphilus</name>
    <dbReference type="NCBI Taxonomy" id="1548597"/>
    <lineage>
        <taxon>Bacteria</taxon>
        <taxon>Bacillati</taxon>
        <taxon>Bacillota</taxon>
        <taxon>Bacilli</taxon>
        <taxon>Bacillales</taxon>
        <taxon>Bacillaceae</taxon>
        <taxon>Anaerobacillus</taxon>
    </lineage>
</organism>
<comment type="caution">
    <text evidence="1">The sequence shown here is derived from an EMBL/GenBank/DDBJ whole genome shotgun (WGS) entry which is preliminary data.</text>
</comment>
<dbReference type="EMBL" id="QOUX01000046">
    <property type="protein sequence ID" value="RXI98216.1"/>
    <property type="molecule type" value="Genomic_DNA"/>
</dbReference>
<protein>
    <submittedName>
        <fullName evidence="1">Uncharacterized protein</fullName>
    </submittedName>
</protein>
<proteinExistence type="predicted"/>
<evidence type="ECO:0000313" key="2">
    <source>
        <dbReference type="Proteomes" id="UP000290649"/>
    </source>
</evidence>